<dbReference type="AlphaFoldDB" id="A0AAU9MJA5"/>
<dbReference type="SUPFAM" id="SSF53756">
    <property type="entry name" value="UDP-Glycosyltransferase/glycogen phosphorylase"/>
    <property type="match status" value="1"/>
</dbReference>
<feature type="chain" id="PRO_5043605767" evidence="1">
    <location>
        <begin position="20"/>
        <end position="112"/>
    </location>
</feature>
<evidence type="ECO:0000313" key="2">
    <source>
        <dbReference type="EMBL" id="CAH1428019.1"/>
    </source>
</evidence>
<evidence type="ECO:0000256" key="1">
    <source>
        <dbReference type="SAM" id="SignalP"/>
    </source>
</evidence>
<name>A0AAU9MJA5_9ASTR</name>
<keyword evidence="3" id="KW-1185">Reference proteome</keyword>
<gene>
    <name evidence="2" type="ORF">LVIROSA_LOCUS14979</name>
</gene>
<keyword evidence="1" id="KW-0732">Signal</keyword>
<comment type="caution">
    <text evidence="2">The sequence shown here is derived from an EMBL/GenBank/DDBJ whole genome shotgun (WGS) entry which is preliminary data.</text>
</comment>
<organism evidence="2 3">
    <name type="scientific">Lactuca virosa</name>
    <dbReference type="NCBI Taxonomy" id="75947"/>
    <lineage>
        <taxon>Eukaryota</taxon>
        <taxon>Viridiplantae</taxon>
        <taxon>Streptophyta</taxon>
        <taxon>Embryophyta</taxon>
        <taxon>Tracheophyta</taxon>
        <taxon>Spermatophyta</taxon>
        <taxon>Magnoliopsida</taxon>
        <taxon>eudicotyledons</taxon>
        <taxon>Gunneridae</taxon>
        <taxon>Pentapetalae</taxon>
        <taxon>asterids</taxon>
        <taxon>campanulids</taxon>
        <taxon>Asterales</taxon>
        <taxon>Asteraceae</taxon>
        <taxon>Cichorioideae</taxon>
        <taxon>Cichorieae</taxon>
        <taxon>Lactucinae</taxon>
        <taxon>Lactuca</taxon>
    </lineage>
</organism>
<accession>A0AAU9MJA5</accession>
<sequence length="112" mass="12642">MVVLLFITCWIRGSGRIAGVECDDEYRASIEKHLNVVFVPDYNVSVAELLIPRGELSQHMSSYPFPFQFEDSNEVLIPRGGGQHRGCFAAAFSKQGMFFWQIQPRKAGLFPS</sequence>
<dbReference type="Proteomes" id="UP001157418">
    <property type="component" value="Unassembled WGS sequence"/>
</dbReference>
<evidence type="ECO:0000313" key="3">
    <source>
        <dbReference type="Proteomes" id="UP001157418"/>
    </source>
</evidence>
<dbReference type="EMBL" id="CAKMRJ010002223">
    <property type="protein sequence ID" value="CAH1428019.1"/>
    <property type="molecule type" value="Genomic_DNA"/>
</dbReference>
<feature type="signal peptide" evidence="1">
    <location>
        <begin position="1"/>
        <end position="19"/>
    </location>
</feature>
<protein>
    <submittedName>
        <fullName evidence="2">Uncharacterized protein</fullName>
    </submittedName>
</protein>
<dbReference type="Gene3D" id="3.40.50.2000">
    <property type="entry name" value="Glycogen Phosphorylase B"/>
    <property type="match status" value="1"/>
</dbReference>
<reference evidence="2 3" key="1">
    <citation type="submission" date="2022-01" db="EMBL/GenBank/DDBJ databases">
        <authorList>
            <person name="Xiong W."/>
            <person name="Schranz E."/>
        </authorList>
    </citation>
    <scope>NUCLEOTIDE SEQUENCE [LARGE SCALE GENOMIC DNA]</scope>
</reference>
<proteinExistence type="predicted"/>